<comment type="caution">
    <text evidence="2">The sequence shown here is derived from an EMBL/GenBank/DDBJ whole genome shotgun (WGS) entry which is preliminary data.</text>
</comment>
<evidence type="ECO:0000256" key="1">
    <source>
        <dbReference type="SAM" id="MobiDB-lite"/>
    </source>
</evidence>
<dbReference type="AlphaFoldDB" id="A0A9X2G394"/>
<feature type="region of interest" description="Disordered" evidence="1">
    <location>
        <begin position="41"/>
        <end position="147"/>
    </location>
</feature>
<reference evidence="2" key="1">
    <citation type="submission" date="2022-06" db="EMBL/GenBank/DDBJ databases">
        <title>Genomic Encyclopedia of Archaeal and Bacterial Type Strains, Phase II (KMG-II): from individual species to whole genera.</title>
        <authorList>
            <person name="Goeker M."/>
        </authorList>
    </citation>
    <scope>NUCLEOTIDE SEQUENCE</scope>
    <source>
        <strain evidence="2">DSM 26652</strain>
    </source>
</reference>
<accession>A0A9X2G394</accession>
<dbReference type="InterPro" id="IPR011050">
    <property type="entry name" value="Pectin_lyase_fold/virulence"/>
</dbReference>
<dbReference type="SUPFAM" id="SSF51126">
    <property type="entry name" value="Pectin lyase-like"/>
    <property type="match status" value="1"/>
</dbReference>
<feature type="compositionally biased region" description="Basic and acidic residues" evidence="1">
    <location>
        <begin position="113"/>
        <end position="122"/>
    </location>
</feature>
<organism evidence="2 3">
    <name type="scientific">Promicromonospora thailandica</name>
    <dbReference type="NCBI Taxonomy" id="765201"/>
    <lineage>
        <taxon>Bacteria</taxon>
        <taxon>Bacillati</taxon>
        <taxon>Actinomycetota</taxon>
        <taxon>Actinomycetes</taxon>
        <taxon>Micrococcales</taxon>
        <taxon>Promicromonosporaceae</taxon>
        <taxon>Promicromonospora</taxon>
    </lineage>
</organism>
<name>A0A9X2G394_9MICO</name>
<keyword evidence="3" id="KW-1185">Reference proteome</keyword>
<proteinExistence type="predicted"/>
<sequence>MSDGGSGATMERMRTPSPRRVLRWAVGALAATVLATLAPVLPEPAPSGFVSGAPGPSTPPDPFVSGLFTTGRPTASPSASMSPSPSPAASGEPSGTPSAGPSVRPSPEPSDDPSGRPSEEPVRTSGTPITFPTSKSAGLPAGWTPKQTRTGDLWIRKNGTVVQDLRITNGVIHVAAKNVTLRRVHAVGSQVVNAGGDACGTGLLIESSTFVAGSGQTRDTDVPVVGDGGLTVRDVVIDGVPEGIRVGAKQCGDVVVESSFVRIVPPDVCDDWHGDGVQGYGGGTVTVRHTRIIMRETADCYGTAPFFYPSGQGNTALTVDGLLVEGGGYAFRAGTPGTVRNLQVVRDSWGYGPVDVACSALSHWQAHVVTVSSSTGRTTPAEEIRCTGVGN</sequence>
<gene>
    <name evidence="2" type="ORF">APR03_002236</name>
</gene>
<evidence type="ECO:0000313" key="3">
    <source>
        <dbReference type="Proteomes" id="UP001139493"/>
    </source>
</evidence>
<protein>
    <submittedName>
        <fullName evidence="2">PT repeat</fullName>
    </submittedName>
</protein>
<feature type="compositionally biased region" description="Low complexity" evidence="1">
    <location>
        <begin position="73"/>
        <end position="102"/>
    </location>
</feature>
<feature type="compositionally biased region" description="Polar residues" evidence="1">
    <location>
        <begin position="124"/>
        <end position="136"/>
    </location>
</feature>
<dbReference type="EMBL" id="JAMTCS010000006">
    <property type="protein sequence ID" value="MCP2264893.1"/>
    <property type="molecule type" value="Genomic_DNA"/>
</dbReference>
<evidence type="ECO:0000313" key="2">
    <source>
        <dbReference type="EMBL" id="MCP2264893.1"/>
    </source>
</evidence>
<dbReference type="Proteomes" id="UP001139493">
    <property type="component" value="Unassembled WGS sequence"/>
</dbReference>